<dbReference type="RefSeq" id="XP_067752635.1">
    <property type="nucleotide sequence ID" value="XM_067896478.1"/>
</dbReference>
<feature type="compositionally biased region" description="Polar residues" evidence="1">
    <location>
        <begin position="563"/>
        <end position="575"/>
    </location>
</feature>
<evidence type="ECO:0000313" key="2">
    <source>
        <dbReference type="EMBL" id="KAG5490307.1"/>
    </source>
</evidence>
<comment type="caution">
    <text evidence="2">The sequence shown here is derived from an EMBL/GenBank/DDBJ whole genome shotgun (WGS) entry which is preliminary data.</text>
</comment>
<evidence type="ECO:0000256" key="1">
    <source>
        <dbReference type="SAM" id="MobiDB-lite"/>
    </source>
</evidence>
<dbReference type="GeneID" id="94286555"/>
<keyword evidence="3" id="KW-1185">Reference proteome</keyword>
<feature type="compositionally biased region" description="Low complexity" evidence="1">
    <location>
        <begin position="231"/>
        <end position="275"/>
    </location>
</feature>
<gene>
    <name evidence="2" type="ORF">JKF63_00427</name>
</gene>
<dbReference type="Proteomes" id="UP000674318">
    <property type="component" value="Unassembled WGS sequence"/>
</dbReference>
<name>A0A836HPZ0_9TRYP</name>
<accession>A0A836HPZ0</accession>
<dbReference type="OrthoDB" id="267282at2759"/>
<feature type="region of interest" description="Disordered" evidence="1">
    <location>
        <begin position="87"/>
        <end position="332"/>
    </location>
</feature>
<evidence type="ECO:0000313" key="3">
    <source>
        <dbReference type="Proteomes" id="UP000674318"/>
    </source>
</evidence>
<proteinExistence type="predicted"/>
<feature type="compositionally biased region" description="Basic and acidic residues" evidence="1">
    <location>
        <begin position="577"/>
        <end position="614"/>
    </location>
</feature>
<protein>
    <submittedName>
        <fullName evidence="2">Uncharacterized protein</fullName>
    </submittedName>
</protein>
<feature type="compositionally biased region" description="Basic residues" evidence="1">
    <location>
        <begin position="164"/>
        <end position="175"/>
    </location>
</feature>
<dbReference type="KEGG" id="phet:94286555"/>
<organism evidence="2 3">
    <name type="scientific">Porcisia hertigi</name>
    <dbReference type="NCBI Taxonomy" id="2761500"/>
    <lineage>
        <taxon>Eukaryota</taxon>
        <taxon>Discoba</taxon>
        <taxon>Euglenozoa</taxon>
        <taxon>Kinetoplastea</taxon>
        <taxon>Metakinetoplastina</taxon>
        <taxon>Trypanosomatida</taxon>
        <taxon>Trypanosomatidae</taxon>
        <taxon>Leishmaniinae</taxon>
        <taxon>Porcisia</taxon>
    </lineage>
</organism>
<feature type="compositionally biased region" description="Polar residues" evidence="1">
    <location>
        <begin position="535"/>
        <end position="556"/>
    </location>
</feature>
<feature type="compositionally biased region" description="Basic and acidic residues" evidence="1">
    <location>
        <begin position="189"/>
        <end position="198"/>
    </location>
</feature>
<sequence length="650" mass="70478">MTSRPTPLPALAAENAIGNTEVQAPPADSAGQVSSILAPVVASPSFRHTSAPSSEKNSAVLQDNEVNQVQVAVSPLNHEFAARASAEPPVPVATLPSKATHNGLFGGDDAQGTGDGGALTHRTSSRSTTSQGVDVAPEESGESMRMLAGLEKAQGQAPEDSSVKHVKKVVRRHSKQHADKKYNTAVSENLERPPDKSEGVPQCALAEGVPSARTSVPPSSQDPLSEGKVMSSKVASAAASIKARQTPSHAVAARPSSPASDSRGGTYTESGSSSYIHSSRPRGSRRSEVSSTASTSLSFAQRQRVSGAPLRHSSKVSTAPSRVRSAHDASLASHQNHKLTSFLLQEEEHLLRMPAYQRRVLLDLRARERRDAEEAAREWRHLTFRPHIHSSPYNIGADAMRAVVTGRKHSPLASAHESPTYSPVSGFWEPSPGRYQIHRMSPRLLEPRCTPKQPAPPTFKPVISQYAKSSVKPACSVFKRLYRPRSLSPPAVGDGFTHRPNISQLARQLYEHNPDDVAAPHSMSVFDRLYRMRKSPSSGRSTSPRCSVAPTQSFRSRSPEMEVSQSAMRPRQTLQDRPYRNDRPRGHESHSPFHTREEIHSDDGTEDVKAKDSNGGDLSLSQLSFNTRDAVMTSTSLHHFPKTQIEVEAA</sequence>
<feature type="compositionally biased region" description="Polar residues" evidence="1">
    <location>
        <begin position="212"/>
        <end position="223"/>
    </location>
</feature>
<feature type="compositionally biased region" description="Low complexity" evidence="1">
    <location>
        <begin position="289"/>
        <end position="298"/>
    </location>
</feature>
<reference evidence="2 3" key="1">
    <citation type="submission" date="2021-02" db="EMBL/GenBank/DDBJ databases">
        <title>Porcisia hertigi Genome sequencing and assembly.</title>
        <authorList>
            <person name="Almutairi H."/>
            <person name="Gatherer D."/>
        </authorList>
    </citation>
    <scope>NUCLEOTIDE SEQUENCE [LARGE SCALE GENOMIC DNA]</scope>
    <source>
        <strain evidence="2 3">C119</strain>
    </source>
</reference>
<feature type="region of interest" description="Disordered" evidence="1">
    <location>
        <begin position="532"/>
        <end position="621"/>
    </location>
</feature>
<dbReference type="EMBL" id="JAFJZO010000036">
    <property type="protein sequence ID" value="KAG5490307.1"/>
    <property type="molecule type" value="Genomic_DNA"/>
</dbReference>
<feature type="compositionally biased region" description="Low complexity" evidence="1">
    <location>
        <begin position="107"/>
        <end position="130"/>
    </location>
</feature>
<dbReference type="AlphaFoldDB" id="A0A836HPZ0"/>